<dbReference type="InterPro" id="IPR015824">
    <property type="entry name" value="Phosphoglycerate_kinase_N"/>
</dbReference>
<dbReference type="PROSITE" id="PS00111">
    <property type="entry name" value="PGLYCERATE_KINASE"/>
    <property type="match status" value="1"/>
</dbReference>
<dbReference type="GO" id="GO:0043531">
    <property type="term" value="F:ADP binding"/>
    <property type="evidence" value="ECO:0007669"/>
    <property type="project" value="TreeGrafter"/>
</dbReference>
<dbReference type="GO" id="GO:0004618">
    <property type="term" value="F:phosphoglycerate kinase activity"/>
    <property type="evidence" value="ECO:0007669"/>
    <property type="project" value="UniProtKB-EC"/>
</dbReference>
<dbReference type="GO" id="GO:0005829">
    <property type="term" value="C:cytosol"/>
    <property type="evidence" value="ECO:0007669"/>
    <property type="project" value="TreeGrafter"/>
</dbReference>
<dbReference type="Gene3D" id="3.40.50.1260">
    <property type="entry name" value="Phosphoglycerate kinase, N-terminal domain"/>
    <property type="match status" value="4"/>
</dbReference>
<comment type="catalytic activity">
    <reaction evidence="1 9">
        <text>(2R)-3-phosphoglycerate + ATP = (2R)-3-phospho-glyceroyl phosphate + ADP</text>
        <dbReference type="Rhea" id="RHEA:14801"/>
        <dbReference type="ChEBI" id="CHEBI:30616"/>
        <dbReference type="ChEBI" id="CHEBI:57604"/>
        <dbReference type="ChEBI" id="CHEBI:58272"/>
        <dbReference type="ChEBI" id="CHEBI:456216"/>
        <dbReference type="EC" id="2.7.2.3"/>
    </reaction>
</comment>
<dbReference type="InterPro" id="IPR001576">
    <property type="entry name" value="Phosphoglycerate_kinase"/>
</dbReference>
<feature type="binding site" evidence="8">
    <location>
        <position position="264"/>
    </location>
    <ligand>
        <name>ATP</name>
        <dbReference type="ChEBI" id="CHEBI:30616"/>
    </ligand>
</feature>
<feature type="binding site" evidence="8">
    <location>
        <begin position="290"/>
        <end position="293"/>
    </location>
    <ligand>
        <name>ATP</name>
        <dbReference type="ChEBI" id="CHEBI:30616"/>
    </ligand>
</feature>
<dbReference type="SUPFAM" id="SSF53748">
    <property type="entry name" value="Phosphoglycerate kinase"/>
    <property type="match status" value="1"/>
</dbReference>
<keyword evidence="6 8" id="KW-0067">ATP-binding</keyword>
<reference evidence="10 11" key="1">
    <citation type="submission" date="2017-07" db="EMBL/GenBank/DDBJ databases">
        <title>Mechanisms for carbon and nitrogen cycling indicate functional differentiation within the Candidate Phyla Radiation.</title>
        <authorList>
            <person name="Danczak R.E."/>
            <person name="Johnston M.D."/>
            <person name="Kenah C."/>
            <person name="Slattery M."/>
            <person name="Wrighton K.C."/>
            <person name="Wilkins M.J."/>
        </authorList>
    </citation>
    <scope>NUCLEOTIDE SEQUENCE [LARGE SCALE GENOMIC DNA]</scope>
    <source>
        <strain evidence="10">Licking1014_85</strain>
    </source>
</reference>
<name>A0A554LJ45_9BACT</name>
<feature type="binding site" evidence="7">
    <location>
        <begin position="19"/>
        <end position="21"/>
    </location>
    <ligand>
        <name>substrate</name>
    </ligand>
</feature>
<feature type="binding site" evidence="7">
    <location>
        <position position="132"/>
    </location>
    <ligand>
        <name>(2R)-3-phosphoglycerate</name>
        <dbReference type="ChEBI" id="CHEBI:58272"/>
    </ligand>
</feature>
<sequence length="332" mass="37355">MISIKSASLKNKNVLLRVDWNVPISDDGKILDDFRIRQTLPTFKYLLKSGVDSIRVITHLGRPKGKGFEKKYSLAPIIKRFEHLFGAGNSQIEIWENIRFDQREEENAKSLVKELTAEMDIFVSDGLAVAHRKHASVYGVARELPSYAGLLLEREVERLEYLRIHPRQPFVVLIGGAKYEDKAQVIDALLSKAKHILIGGAVANEIIKSQNYEKYLKRNVIFPLDGKPEFAGMLDIGDKTIQRFEEILREAKTVFWAGAMGKFEDYRYAKGTEKIAKFLANSRASTFVAGGDTVEKIHQMRLADKFTFLSTGGSASLQLIAGEKLPGLEVLN</sequence>
<feature type="binding site" evidence="8">
    <location>
        <position position="182"/>
    </location>
    <ligand>
        <name>ATP</name>
        <dbReference type="ChEBI" id="CHEBI:30616"/>
    </ligand>
</feature>
<dbReference type="PIRSF" id="PIRSF000724">
    <property type="entry name" value="Pgk"/>
    <property type="match status" value="1"/>
</dbReference>
<evidence type="ECO:0000256" key="7">
    <source>
        <dbReference type="PIRSR" id="PIRSR000724-1"/>
    </source>
</evidence>
<dbReference type="InterPro" id="IPR015911">
    <property type="entry name" value="Phosphoglycerate_kinase_CS"/>
</dbReference>
<dbReference type="EMBL" id="VMGI01000042">
    <property type="protein sequence ID" value="TSC92905.1"/>
    <property type="molecule type" value="Genomic_DNA"/>
</dbReference>
<dbReference type="GO" id="GO:0005524">
    <property type="term" value="F:ATP binding"/>
    <property type="evidence" value="ECO:0007669"/>
    <property type="project" value="UniProtKB-KW"/>
</dbReference>
<dbReference type="GO" id="GO:0006096">
    <property type="term" value="P:glycolytic process"/>
    <property type="evidence" value="ECO:0007669"/>
    <property type="project" value="InterPro"/>
</dbReference>
<accession>A0A554LJ45</accession>
<evidence type="ECO:0000256" key="1">
    <source>
        <dbReference type="ARBA" id="ARBA00000642"/>
    </source>
</evidence>
<evidence type="ECO:0000256" key="6">
    <source>
        <dbReference type="ARBA" id="ARBA00022840"/>
    </source>
</evidence>
<comment type="similarity">
    <text evidence="9">Belongs to the phosphoglycerate kinase family.</text>
</comment>
<feature type="binding site" evidence="7">
    <location>
        <position position="35"/>
    </location>
    <ligand>
        <name>(2R)-3-phosphoglycerate</name>
        <dbReference type="ChEBI" id="CHEBI:58272"/>
    </ligand>
</feature>
<evidence type="ECO:0000256" key="9">
    <source>
        <dbReference type="RuleBase" id="RU000532"/>
    </source>
</evidence>
<evidence type="ECO:0000256" key="3">
    <source>
        <dbReference type="ARBA" id="ARBA00022679"/>
    </source>
</evidence>
<feature type="binding site" evidence="7">
    <location>
        <position position="99"/>
    </location>
    <ligand>
        <name>(2R)-3-phosphoglycerate</name>
        <dbReference type="ChEBI" id="CHEBI:58272"/>
    </ligand>
</feature>
<evidence type="ECO:0000313" key="10">
    <source>
        <dbReference type="EMBL" id="TSC92905.1"/>
    </source>
</evidence>
<dbReference type="EC" id="2.7.2.3" evidence="2 9"/>
<proteinExistence type="inferred from homology"/>
<protein>
    <recommendedName>
        <fullName evidence="2 9">Phosphoglycerate kinase</fullName>
        <ecNumber evidence="2 9">2.7.2.3</ecNumber>
    </recommendedName>
</protein>
<dbReference type="GO" id="GO:0006094">
    <property type="term" value="P:gluconeogenesis"/>
    <property type="evidence" value="ECO:0007669"/>
    <property type="project" value="TreeGrafter"/>
</dbReference>
<evidence type="ECO:0000256" key="4">
    <source>
        <dbReference type="ARBA" id="ARBA00022741"/>
    </source>
</evidence>
<feature type="binding site" evidence="7">
    <location>
        <begin position="59"/>
        <end position="62"/>
    </location>
    <ligand>
        <name>substrate</name>
    </ligand>
</feature>
<dbReference type="PRINTS" id="PR00477">
    <property type="entry name" value="PHGLYCKINASE"/>
</dbReference>
<dbReference type="AlphaFoldDB" id="A0A554LJ45"/>
<dbReference type="PANTHER" id="PTHR11406:SF23">
    <property type="entry name" value="PHOSPHOGLYCERATE KINASE 1, CHLOROPLASTIC-RELATED"/>
    <property type="match status" value="1"/>
</dbReference>
<keyword evidence="5 9" id="KW-0418">Kinase</keyword>
<organism evidence="10 11">
    <name type="scientific">Candidatus Berkelbacteria bacterium Licking1014_85</name>
    <dbReference type="NCBI Taxonomy" id="2017148"/>
    <lineage>
        <taxon>Bacteria</taxon>
        <taxon>Candidatus Berkelbacteria</taxon>
    </lineage>
</organism>
<gene>
    <name evidence="10" type="ORF">CEN91_343</name>
</gene>
<evidence type="ECO:0000256" key="5">
    <source>
        <dbReference type="ARBA" id="ARBA00022777"/>
    </source>
</evidence>
<evidence type="ECO:0000313" key="11">
    <source>
        <dbReference type="Proteomes" id="UP000315589"/>
    </source>
</evidence>
<comment type="caution">
    <text evidence="10">The sequence shown here is derived from an EMBL/GenBank/DDBJ whole genome shotgun (WGS) entry which is preliminary data.</text>
</comment>
<keyword evidence="3 9" id="KW-0808">Transferase</keyword>
<evidence type="ECO:0000256" key="8">
    <source>
        <dbReference type="PIRSR" id="PIRSR000724-2"/>
    </source>
</evidence>
<dbReference type="Pfam" id="PF00162">
    <property type="entry name" value="PGK"/>
    <property type="match status" value="2"/>
</dbReference>
<dbReference type="Proteomes" id="UP000315589">
    <property type="component" value="Unassembled WGS sequence"/>
</dbReference>
<dbReference type="InterPro" id="IPR036043">
    <property type="entry name" value="Phosphoglycerate_kinase_sf"/>
</dbReference>
<evidence type="ECO:0000256" key="2">
    <source>
        <dbReference type="ARBA" id="ARBA00013061"/>
    </source>
</evidence>
<keyword evidence="4" id="KW-0547">Nucleotide-binding</keyword>
<dbReference type="PANTHER" id="PTHR11406">
    <property type="entry name" value="PHOSPHOGLYCERATE KINASE"/>
    <property type="match status" value="1"/>
</dbReference>